<evidence type="ECO:0000256" key="7">
    <source>
        <dbReference type="HAMAP-Rule" id="MF_00201"/>
    </source>
</evidence>
<keyword evidence="3 7" id="KW-0227">DNA damage</keyword>
<dbReference type="RefSeq" id="WP_210680819.1">
    <property type="nucleotide sequence ID" value="NZ_JAGMWN010000001.1"/>
</dbReference>
<keyword evidence="5 7" id="KW-0234">DNA repair</keyword>
<accession>A0A8J7RZM8</accession>
<dbReference type="PANTHER" id="PTHR33991:SF1">
    <property type="entry name" value="DNA REPAIR PROTEIN RECO"/>
    <property type="match status" value="1"/>
</dbReference>
<organism evidence="9 10">
    <name type="scientific">Marivibrio halodurans</name>
    <dbReference type="NCBI Taxonomy" id="2039722"/>
    <lineage>
        <taxon>Bacteria</taxon>
        <taxon>Pseudomonadati</taxon>
        <taxon>Pseudomonadota</taxon>
        <taxon>Alphaproteobacteria</taxon>
        <taxon>Rhodospirillales</taxon>
        <taxon>Rhodospirillaceae</taxon>
        <taxon>Marivibrio</taxon>
    </lineage>
</organism>
<dbReference type="Gene3D" id="2.40.50.140">
    <property type="entry name" value="Nucleic acid-binding proteins"/>
    <property type="match status" value="1"/>
</dbReference>
<keyword evidence="10" id="KW-1185">Reference proteome</keyword>
<dbReference type="InterPro" id="IPR012340">
    <property type="entry name" value="NA-bd_OB-fold"/>
</dbReference>
<name>A0A8J7RZM8_9PROT</name>
<dbReference type="InterPro" id="IPR022572">
    <property type="entry name" value="DNA_rep/recomb_RecO_N"/>
</dbReference>
<dbReference type="InterPro" id="IPR037278">
    <property type="entry name" value="ARFGAP/RecO"/>
</dbReference>
<dbReference type="Pfam" id="PF02565">
    <property type="entry name" value="RecO_C"/>
    <property type="match status" value="1"/>
</dbReference>
<evidence type="ECO:0000313" key="10">
    <source>
        <dbReference type="Proteomes" id="UP000672602"/>
    </source>
</evidence>
<dbReference type="InterPro" id="IPR003717">
    <property type="entry name" value="RecO"/>
</dbReference>
<evidence type="ECO:0000256" key="5">
    <source>
        <dbReference type="ARBA" id="ARBA00023204"/>
    </source>
</evidence>
<dbReference type="PANTHER" id="PTHR33991">
    <property type="entry name" value="DNA REPAIR PROTEIN RECO"/>
    <property type="match status" value="1"/>
</dbReference>
<feature type="domain" description="DNA replication/recombination mediator RecO N-terminal" evidence="8">
    <location>
        <begin position="1"/>
        <end position="71"/>
    </location>
</feature>
<keyword evidence="4 7" id="KW-0233">DNA recombination</keyword>
<dbReference type="SUPFAM" id="SSF57863">
    <property type="entry name" value="ArfGap/RecO-like zinc finger"/>
    <property type="match status" value="1"/>
</dbReference>
<protein>
    <recommendedName>
        <fullName evidence="2 7">DNA repair protein RecO</fullName>
    </recommendedName>
    <alternativeName>
        <fullName evidence="6 7">Recombination protein O</fullName>
    </alternativeName>
</protein>
<dbReference type="AlphaFoldDB" id="A0A8J7RZM8"/>
<evidence type="ECO:0000256" key="1">
    <source>
        <dbReference type="ARBA" id="ARBA00007452"/>
    </source>
</evidence>
<reference evidence="9" key="1">
    <citation type="submission" date="2021-04" db="EMBL/GenBank/DDBJ databases">
        <authorList>
            <person name="Zhang D.-C."/>
        </authorList>
    </citation>
    <scope>NUCLEOTIDE SEQUENCE</scope>
    <source>
        <strain evidence="9">CGMCC 1.15697</strain>
    </source>
</reference>
<comment type="function">
    <text evidence="7">Involved in DNA repair and RecF pathway recombination.</text>
</comment>
<evidence type="ECO:0000256" key="2">
    <source>
        <dbReference type="ARBA" id="ARBA00021310"/>
    </source>
</evidence>
<dbReference type="GO" id="GO:0043590">
    <property type="term" value="C:bacterial nucleoid"/>
    <property type="evidence" value="ECO:0007669"/>
    <property type="project" value="TreeGrafter"/>
</dbReference>
<dbReference type="Pfam" id="PF11967">
    <property type="entry name" value="RecO_N"/>
    <property type="match status" value="1"/>
</dbReference>
<dbReference type="GO" id="GO:0006310">
    <property type="term" value="P:DNA recombination"/>
    <property type="evidence" value="ECO:0007669"/>
    <property type="project" value="UniProtKB-UniRule"/>
</dbReference>
<dbReference type="Gene3D" id="1.20.1440.120">
    <property type="entry name" value="Recombination protein O, C-terminal domain"/>
    <property type="match status" value="1"/>
</dbReference>
<dbReference type="GO" id="GO:0006302">
    <property type="term" value="P:double-strand break repair"/>
    <property type="evidence" value="ECO:0007669"/>
    <property type="project" value="TreeGrafter"/>
</dbReference>
<dbReference type="NCBIfam" id="TIGR00613">
    <property type="entry name" value="reco"/>
    <property type="match status" value="1"/>
</dbReference>
<gene>
    <name evidence="7 9" type="primary">recO</name>
    <name evidence="9" type="ORF">KAJ83_03145</name>
</gene>
<dbReference type="InterPro" id="IPR042242">
    <property type="entry name" value="RecO_C"/>
</dbReference>
<dbReference type="HAMAP" id="MF_00201">
    <property type="entry name" value="RecO"/>
    <property type="match status" value="1"/>
</dbReference>
<proteinExistence type="inferred from homology"/>
<comment type="similarity">
    <text evidence="1 7">Belongs to the RecO family.</text>
</comment>
<evidence type="ECO:0000313" key="9">
    <source>
        <dbReference type="EMBL" id="MBP5855989.1"/>
    </source>
</evidence>
<evidence type="ECO:0000259" key="8">
    <source>
        <dbReference type="Pfam" id="PF11967"/>
    </source>
</evidence>
<dbReference type="SUPFAM" id="SSF50249">
    <property type="entry name" value="Nucleic acid-binding proteins"/>
    <property type="match status" value="1"/>
</dbReference>
<evidence type="ECO:0000256" key="6">
    <source>
        <dbReference type="ARBA" id="ARBA00033409"/>
    </source>
</evidence>
<evidence type="ECO:0000256" key="3">
    <source>
        <dbReference type="ARBA" id="ARBA00022763"/>
    </source>
</evidence>
<comment type="caution">
    <text evidence="9">The sequence shown here is derived from an EMBL/GenBank/DDBJ whole genome shotgun (WGS) entry which is preliminary data.</text>
</comment>
<dbReference type="Proteomes" id="UP000672602">
    <property type="component" value="Unassembled WGS sequence"/>
</dbReference>
<evidence type="ECO:0000256" key="4">
    <source>
        <dbReference type="ARBA" id="ARBA00023172"/>
    </source>
</evidence>
<dbReference type="EMBL" id="JAGMWN010000001">
    <property type="protein sequence ID" value="MBP5855989.1"/>
    <property type="molecule type" value="Genomic_DNA"/>
</dbReference>
<sequence>MEWRDDGIILSVRRHGENGAVVSLLTRARGRHAGLVRGGQSRRMKGMLQPGNRVEATWRARLEEHLGAMSLEPVASHAAALMMDSGRLAALSSALSLIDTGLPEREPHPEIFDDLAALLVALEAESWAETYARWEVGLLAELGFGLDLSACAATGVTEDLTYVSPRTGRAVSTEAARPYRERLLPLPAFLLSPRARAGAEALGQSLRLTGYFLARHVLDLHGKPLPDARARLERRFDTAATTGTGRVGEGGADDILANS</sequence>